<dbReference type="EMBL" id="JAYKXP010000068">
    <property type="protein sequence ID" value="KAK7032059.1"/>
    <property type="molecule type" value="Genomic_DNA"/>
</dbReference>
<sequence length="420" mass="47222">MTKSYTPPGLDPSLKWNKIDPLNEIDIETVTWQIISRAKERQGEAVAEFDMDIEPAYFPVDTRPLSTTSKGKNKAAQKGLQSAGSAVVKSNRQNMNSASNGVDPHATFPLHESHLPRCKKRKASESTPDACTAITKRQRRETTSGDQPVIKHLPAPVWSDNSCAYDSLFSILWPLWLENKNVWTLASQRAPTMSFMGTLFTAVTQKTLEITRARDLYREHVVSQYPDLFTLGAFASIFDLVDVTLSVTVAQNRQCTLCGSYIEDYYTTRANNIFSQHNDFVYSTQDLACRYAPSRLASQVNVCENCLLGAEELGELPFVVTFEVREGGPNRSLPYINTHIYVPVGAAQQGYRLCGVIYYRDSHFVSRIIDSNRVAWFHDGLAPNLAQRSKYVFNKNLNAGNLDLTKARGYKAMYALYVRE</sequence>
<feature type="region of interest" description="Disordered" evidence="1">
    <location>
        <begin position="99"/>
        <end position="126"/>
    </location>
</feature>
<evidence type="ECO:0000256" key="1">
    <source>
        <dbReference type="SAM" id="MobiDB-lite"/>
    </source>
</evidence>
<evidence type="ECO:0000313" key="2">
    <source>
        <dbReference type="EMBL" id="KAK7032059.1"/>
    </source>
</evidence>
<organism evidence="2 3">
    <name type="scientific">Paramarasmius palmivorus</name>
    <dbReference type="NCBI Taxonomy" id="297713"/>
    <lineage>
        <taxon>Eukaryota</taxon>
        <taxon>Fungi</taxon>
        <taxon>Dikarya</taxon>
        <taxon>Basidiomycota</taxon>
        <taxon>Agaricomycotina</taxon>
        <taxon>Agaricomycetes</taxon>
        <taxon>Agaricomycetidae</taxon>
        <taxon>Agaricales</taxon>
        <taxon>Marasmiineae</taxon>
        <taxon>Marasmiaceae</taxon>
        <taxon>Paramarasmius</taxon>
    </lineage>
</organism>
<evidence type="ECO:0000313" key="3">
    <source>
        <dbReference type="Proteomes" id="UP001383192"/>
    </source>
</evidence>
<evidence type="ECO:0008006" key="4">
    <source>
        <dbReference type="Google" id="ProtNLM"/>
    </source>
</evidence>
<dbReference type="AlphaFoldDB" id="A0AAW0BZ03"/>
<feature type="region of interest" description="Disordered" evidence="1">
    <location>
        <begin position="63"/>
        <end position="86"/>
    </location>
</feature>
<name>A0AAW0BZ03_9AGAR</name>
<dbReference type="Proteomes" id="UP001383192">
    <property type="component" value="Unassembled WGS sequence"/>
</dbReference>
<proteinExistence type="predicted"/>
<protein>
    <recommendedName>
        <fullName evidence="4">USP domain-containing protein</fullName>
    </recommendedName>
</protein>
<keyword evidence="3" id="KW-1185">Reference proteome</keyword>
<accession>A0AAW0BZ03</accession>
<reference evidence="2 3" key="1">
    <citation type="submission" date="2024-01" db="EMBL/GenBank/DDBJ databases">
        <title>A draft genome for a cacao thread blight-causing isolate of Paramarasmius palmivorus.</title>
        <authorList>
            <person name="Baruah I.K."/>
            <person name="Bukari Y."/>
            <person name="Amoako-Attah I."/>
            <person name="Meinhardt L.W."/>
            <person name="Bailey B.A."/>
            <person name="Cohen S.P."/>
        </authorList>
    </citation>
    <scope>NUCLEOTIDE SEQUENCE [LARGE SCALE GENOMIC DNA]</scope>
    <source>
        <strain evidence="2 3">GH-12</strain>
    </source>
</reference>
<comment type="caution">
    <text evidence="2">The sequence shown here is derived from an EMBL/GenBank/DDBJ whole genome shotgun (WGS) entry which is preliminary data.</text>
</comment>
<gene>
    <name evidence="2" type="ORF">VNI00_013428</name>
</gene>